<organism evidence="2 3">
    <name type="scientific">Ignicoccus hospitalis (strain KIN4/I / DSM 18386 / JCM 14125)</name>
    <dbReference type="NCBI Taxonomy" id="453591"/>
    <lineage>
        <taxon>Archaea</taxon>
        <taxon>Thermoproteota</taxon>
        <taxon>Thermoprotei</taxon>
        <taxon>Desulfurococcales</taxon>
        <taxon>Desulfurococcaceae</taxon>
        <taxon>Ignicoccus</taxon>
    </lineage>
</organism>
<dbReference type="RefSeq" id="WP_012123444.1">
    <property type="nucleotide sequence ID" value="NC_009776.1"/>
</dbReference>
<dbReference type="InterPro" id="IPR019204">
    <property type="entry name" value="DUF2070_membrane"/>
</dbReference>
<evidence type="ECO:0000313" key="3">
    <source>
        <dbReference type="Proteomes" id="UP000000262"/>
    </source>
</evidence>
<dbReference type="GeneID" id="5562973"/>
<dbReference type="HOGENOM" id="CLU_627920_0_0_2"/>
<sequence>MNTLLKYYKLLVTLPRDEVAYALAALSASALSLRDPLTLLSLIVFSILFYEERVLNGRRLAFLIALSSLASLAGKRPLAALFEGVAAALYSPNPLLILLAPNVLYLASPEAVIALMPVILAVVYGKLVGTVDFGIAWLRAWMGDDYWPLERFVHDRGRTKEAKEIRVGPLVFTDAHFGLMRYSMGSVLPHLMALNGAVPHRLCGSHENNPASRWEAYALVRGLKHGREGKAELTKMKGEGVNVYVYSFEGGCVAVVEHPSGADDLPCVEWRCEVADPHNAEGPSPSPQKLLEELSSCEPTERVELKEPKVYEVEFEGEGLCERKGFLIDWGPFKHAVAFGNNAVNGKNKLEGIDLISTVDDHSCAGFGRSTYEPSSFKGFKVIKGRAEPIHIAINKVKYVAMGESMVSKEAEEVTVKSVKVGIAAAASAIMIALLA</sequence>
<name>A8AC28_IGNH4</name>
<dbReference type="KEGG" id="iho:Igni_1304"/>
<accession>A8AC28</accession>
<dbReference type="OrthoDB" id="8914at2157"/>
<reference evidence="2 3" key="1">
    <citation type="journal article" date="2008" name="Genome Biol.">
        <title>A genomic analysis of the archaeal system Ignicoccus hospitalis-Nanoarchaeum equitans.</title>
        <authorList>
            <person name="Podar M."/>
            <person name="Anderson I."/>
            <person name="Makarova K.S."/>
            <person name="Elkins J.G."/>
            <person name="Ivanova N."/>
            <person name="Wall M.A."/>
            <person name="Lykidis A."/>
            <person name="Mavromatis K."/>
            <person name="Sun H."/>
            <person name="Hudson M.E."/>
            <person name="Chen W."/>
            <person name="Deciu C."/>
            <person name="Hutchison D."/>
            <person name="Eads J.R."/>
            <person name="Anderson A."/>
            <person name="Fernandes F."/>
            <person name="Szeto E."/>
            <person name="Lapidus A."/>
            <person name="Kyrpides N.C."/>
            <person name="Saier M.H.Jr."/>
            <person name="Richardson P.M."/>
            <person name="Rachel R."/>
            <person name="Huber H."/>
            <person name="Eisen J.A."/>
            <person name="Koonin E.V."/>
            <person name="Keller M."/>
            <person name="Stetter K.O."/>
        </authorList>
    </citation>
    <scope>NUCLEOTIDE SEQUENCE [LARGE SCALE GENOMIC DNA]</scope>
    <source>
        <strain evidence="3">KIN4/I / DSM 18386 / JCM 14125</strain>
    </source>
</reference>
<dbReference type="AlphaFoldDB" id="A8AC28"/>
<dbReference type="eggNOG" id="arCOG04351">
    <property type="taxonomic scope" value="Archaea"/>
</dbReference>
<dbReference type="Pfam" id="PF09843">
    <property type="entry name" value="DUF2070"/>
    <property type="match status" value="1"/>
</dbReference>
<proteinExistence type="predicted"/>
<feature type="domain" description="DUF2070" evidence="1">
    <location>
        <begin position="6"/>
        <end position="267"/>
    </location>
</feature>
<dbReference type="Proteomes" id="UP000000262">
    <property type="component" value="Chromosome"/>
</dbReference>
<gene>
    <name evidence="2" type="ordered locus">Igni_1304</name>
</gene>
<protein>
    <recommendedName>
        <fullName evidence="1">DUF2070 domain-containing protein</fullName>
    </recommendedName>
</protein>
<keyword evidence="3" id="KW-1185">Reference proteome</keyword>
<evidence type="ECO:0000259" key="1">
    <source>
        <dbReference type="Pfam" id="PF09843"/>
    </source>
</evidence>
<dbReference type="EMBL" id="CP000816">
    <property type="protein sequence ID" value="ABU82480.1"/>
    <property type="molecule type" value="Genomic_DNA"/>
</dbReference>
<evidence type="ECO:0000313" key="2">
    <source>
        <dbReference type="EMBL" id="ABU82480.1"/>
    </source>
</evidence>